<accession>A0A8J6KTV9</accession>
<protein>
    <submittedName>
        <fullName evidence="2">DENN domain-containing protein 2A</fullName>
    </submittedName>
</protein>
<evidence type="ECO:0000256" key="1">
    <source>
        <dbReference type="SAM" id="MobiDB-lite"/>
    </source>
</evidence>
<feature type="region of interest" description="Disordered" evidence="1">
    <location>
        <begin position="20"/>
        <end position="151"/>
    </location>
</feature>
<evidence type="ECO:0000313" key="3">
    <source>
        <dbReference type="Proteomes" id="UP000710432"/>
    </source>
</evidence>
<proteinExistence type="predicted"/>
<feature type="compositionally biased region" description="Pro residues" evidence="1">
    <location>
        <begin position="291"/>
        <end position="310"/>
    </location>
</feature>
<evidence type="ECO:0000313" key="2">
    <source>
        <dbReference type="EMBL" id="KAH0510141.1"/>
    </source>
</evidence>
<dbReference type="AlphaFoldDB" id="A0A8J6KTV9"/>
<comment type="caution">
    <text evidence="2">The sequence shown here is derived from an EMBL/GenBank/DDBJ whole genome shotgun (WGS) entry which is preliminary data.</text>
</comment>
<name>A0A8J6KTV9_MICOH</name>
<dbReference type="EMBL" id="JAATJU010022600">
    <property type="protein sequence ID" value="KAH0510141.1"/>
    <property type="molecule type" value="Genomic_DNA"/>
</dbReference>
<sequence length="455" mass="50111">MLEARVDMLGSSMIINGPAADLGAKEASRPSKKQPGSVQNPGPSTRARAQPLSIKDKISKWEGKKEPPTPEPARPTEGQENYLPPCGVERRGSEVTRTKNGLRLETERLENDSRRTARTACQDTDRWPGLRQSDGQPEPSQRRGVELKPSDLRFQSDHLSVLKQVRRLEKALKDGSAGLDPQLPGTCYSPHCLPDKAEEDQHIPESPGSGGAFAAGRRAHHLEDKEPGHEASEECKGQESVYPGSRQCPLKPFINPLPKPRRTFRHAGEGDKDSSPGSSGIGFRKEKRNLPPLPTLPPPPPPLPSSPPPTSVNRRLWTGRQRPSADHRHLPWLQALQPWPESSELAPLPCDLCCVRNQPQLIHILFFFPSVVRNPGSPMSLKTYCSPPLRAAGWTDPPMKENPYEDMELHGRCLGKKCVLTFPGPPTSPIPDTSTKVPRAVAWPDSSNHPLCRAP</sequence>
<feature type="compositionally biased region" description="Basic and acidic residues" evidence="1">
    <location>
        <begin position="140"/>
        <end position="151"/>
    </location>
</feature>
<reference evidence="2" key="1">
    <citation type="submission" date="2020-03" db="EMBL/GenBank/DDBJ databases">
        <title>Studies in the Genomics of Life Span.</title>
        <authorList>
            <person name="Glass D."/>
        </authorList>
    </citation>
    <scope>NUCLEOTIDE SEQUENCE</scope>
    <source>
        <strain evidence="2">LTLLF</strain>
        <tissue evidence="2">Muscle</tissue>
    </source>
</reference>
<dbReference type="Proteomes" id="UP000710432">
    <property type="component" value="Unassembled WGS sequence"/>
</dbReference>
<feature type="compositionally biased region" description="Basic and acidic residues" evidence="1">
    <location>
        <begin position="88"/>
        <end position="115"/>
    </location>
</feature>
<feature type="region of interest" description="Disordered" evidence="1">
    <location>
        <begin position="175"/>
        <end position="315"/>
    </location>
</feature>
<feature type="compositionally biased region" description="Basic and acidic residues" evidence="1">
    <location>
        <begin position="193"/>
        <end position="203"/>
    </location>
</feature>
<organism evidence="2 3">
    <name type="scientific">Microtus ochrogaster</name>
    <name type="common">Prairie vole</name>
    <dbReference type="NCBI Taxonomy" id="79684"/>
    <lineage>
        <taxon>Eukaryota</taxon>
        <taxon>Metazoa</taxon>
        <taxon>Chordata</taxon>
        <taxon>Craniata</taxon>
        <taxon>Vertebrata</taxon>
        <taxon>Euteleostomi</taxon>
        <taxon>Mammalia</taxon>
        <taxon>Eutheria</taxon>
        <taxon>Euarchontoglires</taxon>
        <taxon>Glires</taxon>
        <taxon>Rodentia</taxon>
        <taxon>Myomorpha</taxon>
        <taxon>Muroidea</taxon>
        <taxon>Cricetidae</taxon>
        <taxon>Arvicolinae</taxon>
        <taxon>Microtus</taxon>
    </lineage>
</organism>
<feature type="compositionally biased region" description="Basic and acidic residues" evidence="1">
    <location>
        <begin position="221"/>
        <end position="237"/>
    </location>
</feature>
<gene>
    <name evidence="2" type="ORF">LTLLF_155425</name>
</gene>
<feature type="compositionally biased region" description="Basic and acidic residues" evidence="1">
    <location>
        <begin position="54"/>
        <end position="68"/>
    </location>
</feature>
<feature type="compositionally biased region" description="Polar residues" evidence="1">
    <location>
        <begin position="34"/>
        <end position="43"/>
    </location>
</feature>